<dbReference type="Gene3D" id="3.40.190.10">
    <property type="entry name" value="Periplasmic binding protein-like II"/>
    <property type="match status" value="2"/>
</dbReference>
<feature type="domain" description="HTH lysR-type" evidence="5">
    <location>
        <begin position="1"/>
        <end position="58"/>
    </location>
</feature>
<dbReference type="PANTHER" id="PTHR30126:SF64">
    <property type="entry name" value="HTH-TYPE TRANSCRIPTIONAL REGULATOR CITR"/>
    <property type="match status" value="1"/>
</dbReference>
<evidence type="ECO:0000259" key="5">
    <source>
        <dbReference type="PROSITE" id="PS50931"/>
    </source>
</evidence>
<dbReference type="CDD" id="cd08420">
    <property type="entry name" value="PBP2_CysL_like"/>
    <property type="match status" value="1"/>
</dbReference>
<evidence type="ECO:0000256" key="4">
    <source>
        <dbReference type="ARBA" id="ARBA00023163"/>
    </source>
</evidence>
<dbReference type="PROSITE" id="PS50931">
    <property type="entry name" value="HTH_LYSR"/>
    <property type="match status" value="1"/>
</dbReference>
<keyword evidence="3" id="KW-0238">DNA-binding</keyword>
<dbReference type="InterPro" id="IPR036390">
    <property type="entry name" value="WH_DNA-bd_sf"/>
</dbReference>
<keyword evidence="2" id="KW-0805">Transcription regulation</keyword>
<dbReference type="InterPro" id="IPR005119">
    <property type="entry name" value="LysR_subst-bd"/>
</dbReference>
<comment type="caution">
    <text evidence="6">The sequence shown here is derived from an EMBL/GenBank/DDBJ whole genome shotgun (WGS) entry which is preliminary data.</text>
</comment>
<gene>
    <name evidence="6" type="ORF">H0185_03000</name>
</gene>
<dbReference type="Proteomes" id="UP000769780">
    <property type="component" value="Unassembled WGS sequence"/>
</dbReference>
<dbReference type="SUPFAM" id="SSF53850">
    <property type="entry name" value="Periplasmic binding protein-like II"/>
    <property type="match status" value="1"/>
</dbReference>
<protein>
    <submittedName>
        <fullName evidence="6">LysR family transcriptional regulator</fullName>
    </submittedName>
</protein>
<sequence length="300" mass="32860">MNLKKIEAFLLIVEKNSFSIAAESLGLTQPAVSNQVKSLEHDLGVKLIERGSSSIQLTPAGNFVYQQGKQLLEMANDMQEGVKSFQGVLTGSLRIGASTIPGTYLLPKWIGQFYHLFPKVEVINEIADSKQNLEWLMDRHIHIAVTGDKSDSPEMISELVATDSLVLIAPKGHPLTLSPLNQNQGSLVQYPFVLREIGSGTRKSMEAGLNLLGIQVKDLQVVAQLGSTEAIIAAVEAGLGISFVSSFAARPAMEAGRVQQIPIEPTFQQRYYLSYLKGKQENPLIGRFIELVGRECVEKK</sequence>
<dbReference type="Pfam" id="PF03466">
    <property type="entry name" value="LysR_substrate"/>
    <property type="match status" value="1"/>
</dbReference>
<dbReference type="PRINTS" id="PR00039">
    <property type="entry name" value="HTHLYSR"/>
</dbReference>
<evidence type="ECO:0000313" key="7">
    <source>
        <dbReference type="Proteomes" id="UP000769780"/>
    </source>
</evidence>
<evidence type="ECO:0000256" key="3">
    <source>
        <dbReference type="ARBA" id="ARBA00023125"/>
    </source>
</evidence>
<evidence type="ECO:0000256" key="2">
    <source>
        <dbReference type="ARBA" id="ARBA00023015"/>
    </source>
</evidence>
<dbReference type="PANTHER" id="PTHR30126">
    <property type="entry name" value="HTH-TYPE TRANSCRIPTIONAL REGULATOR"/>
    <property type="match status" value="1"/>
</dbReference>
<accession>A0ABS7K0K9</accession>
<organism evidence="6 7">
    <name type="scientific">Mesobacillus maritimus</name>
    <dbReference type="NCBI Taxonomy" id="1643336"/>
    <lineage>
        <taxon>Bacteria</taxon>
        <taxon>Bacillati</taxon>
        <taxon>Bacillota</taxon>
        <taxon>Bacilli</taxon>
        <taxon>Bacillales</taxon>
        <taxon>Bacillaceae</taxon>
        <taxon>Mesobacillus</taxon>
    </lineage>
</organism>
<comment type="similarity">
    <text evidence="1">Belongs to the LysR transcriptional regulatory family.</text>
</comment>
<name>A0ABS7K0K9_9BACI</name>
<proteinExistence type="inferred from homology"/>
<evidence type="ECO:0000313" key="6">
    <source>
        <dbReference type="EMBL" id="MBY0095788.1"/>
    </source>
</evidence>
<dbReference type="NCBIfam" id="NF040786">
    <property type="entry name" value="LysR_Sec_metab"/>
    <property type="match status" value="1"/>
</dbReference>
<dbReference type="SUPFAM" id="SSF46785">
    <property type="entry name" value="Winged helix' DNA-binding domain"/>
    <property type="match status" value="1"/>
</dbReference>
<reference evidence="6 7" key="1">
    <citation type="submission" date="2020-07" db="EMBL/GenBank/DDBJ databases">
        <title>Fungal Genomes of the International Space Station.</title>
        <authorList>
            <person name="Seuylemezian A."/>
            <person name="Singh N.K."/>
            <person name="Wood J."/>
            <person name="Venkateswaran K."/>
        </authorList>
    </citation>
    <scope>NUCLEOTIDE SEQUENCE [LARGE SCALE GENOMIC DNA]</scope>
    <source>
        <strain evidence="6 7">PL-B2</strain>
    </source>
</reference>
<dbReference type="Gene3D" id="1.10.10.10">
    <property type="entry name" value="Winged helix-like DNA-binding domain superfamily/Winged helix DNA-binding domain"/>
    <property type="match status" value="1"/>
</dbReference>
<dbReference type="EMBL" id="JACWFH010000006">
    <property type="protein sequence ID" value="MBY0095788.1"/>
    <property type="molecule type" value="Genomic_DNA"/>
</dbReference>
<evidence type="ECO:0000256" key="1">
    <source>
        <dbReference type="ARBA" id="ARBA00009437"/>
    </source>
</evidence>
<keyword evidence="7" id="KW-1185">Reference proteome</keyword>
<dbReference type="Pfam" id="PF00126">
    <property type="entry name" value="HTH_1"/>
    <property type="match status" value="1"/>
</dbReference>
<dbReference type="InterPro" id="IPR036388">
    <property type="entry name" value="WH-like_DNA-bd_sf"/>
</dbReference>
<dbReference type="InterPro" id="IPR000847">
    <property type="entry name" value="LysR_HTH_N"/>
</dbReference>
<dbReference type="RefSeq" id="WP_221871078.1">
    <property type="nucleotide sequence ID" value="NZ_JACWFH010000006.1"/>
</dbReference>
<keyword evidence="4" id="KW-0804">Transcription</keyword>
<dbReference type="InterPro" id="IPR047788">
    <property type="entry name" value="LysR-like_Sec_metab"/>
</dbReference>